<protein>
    <recommendedName>
        <fullName evidence="12">Mitochondrial import inner membrane translocase subunit TIM50</fullName>
    </recommendedName>
</protein>
<evidence type="ECO:0000256" key="1">
    <source>
        <dbReference type="ARBA" id="ARBA00004434"/>
    </source>
</evidence>
<feature type="compositionally biased region" description="Pro residues" evidence="13">
    <location>
        <begin position="85"/>
        <end position="97"/>
    </location>
</feature>
<dbReference type="AlphaFoldDB" id="A0AAV1C0M2"/>
<evidence type="ECO:0000256" key="11">
    <source>
        <dbReference type="ARBA" id="ARBA00023136"/>
    </source>
</evidence>
<dbReference type="EMBL" id="OX459118">
    <property type="protein sequence ID" value="CAI9088239.1"/>
    <property type="molecule type" value="Genomic_DNA"/>
</dbReference>
<keyword evidence="10 12" id="KW-0496">Mitochondrion</keyword>
<evidence type="ECO:0000256" key="8">
    <source>
        <dbReference type="ARBA" id="ARBA00022989"/>
    </source>
</evidence>
<evidence type="ECO:0000256" key="2">
    <source>
        <dbReference type="ARBA" id="ARBA00006344"/>
    </source>
</evidence>
<dbReference type="CDD" id="cd07521">
    <property type="entry name" value="HAD_FCP1-like"/>
    <property type="match status" value="1"/>
</dbReference>
<dbReference type="Proteomes" id="UP001161247">
    <property type="component" value="Chromosome 1"/>
</dbReference>
<feature type="compositionally biased region" description="Polar residues" evidence="13">
    <location>
        <begin position="38"/>
        <end position="50"/>
    </location>
</feature>
<dbReference type="InterPro" id="IPR050365">
    <property type="entry name" value="TIM50"/>
</dbReference>
<evidence type="ECO:0000256" key="10">
    <source>
        <dbReference type="ARBA" id="ARBA00023128"/>
    </source>
</evidence>
<evidence type="ECO:0000256" key="6">
    <source>
        <dbReference type="ARBA" id="ARBA00022927"/>
    </source>
</evidence>
<keyword evidence="8" id="KW-1133">Transmembrane helix</keyword>
<evidence type="ECO:0000259" key="14">
    <source>
        <dbReference type="SMART" id="SM00577"/>
    </source>
</evidence>
<dbReference type="SMART" id="SM00577">
    <property type="entry name" value="CPDc"/>
    <property type="match status" value="1"/>
</dbReference>
<gene>
    <name evidence="15" type="ORF">OLC1_LOCUS860</name>
</gene>
<dbReference type="InterPro" id="IPR023214">
    <property type="entry name" value="HAD_sf"/>
</dbReference>
<feature type="compositionally biased region" description="Basic and acidic residues" evidence="13">
    <location>
        <begin position="380"/>
        <end position="392"/>
    </location>
</feature>
<feature type="region of interest" description="Disordered" evidence="13">
    <location>
        <begin position="20"/>
        <end position="101"/>
    </location>
</feature>
<dbReference type="PANTHER" id="PTHR12210">
    <property type="entry name" value="DULLARD PROTEIN PHOSPHATASE"/>
    <property type="match status" value="1"/>
</dbReference>
<dbReference type="InterPro" id="IPR036412">
    <property type="entry name" value="HAD-like_sf"/>
</dbReference>
<evidence type="ECO:0000313" key="15">
    <source>
        <dbReference type="EMBL" id="CAI9088239.1"/>
    </source>
</evidence>
<proteinExistence type="inferred from homology"/>
<keyword evidence="4" id="KW-0812">Transmembrane</keyword>
<keyword evidence="3 12" id="KW-0813">Transport</keyword>
<keyword evidence="9 12" id="KW-0811">Translocation</keyword>
<feature type="region of interest" description="Disordered" evidence="13">
    <location>
        <begin position="380"/>
        <end position="399"/>
    </location>
</feature>
<evidence type="ECO:0000256" key="9">
    <source>
        <dbReference type="ARBA" id="ARBA00023010"/>
    </source>
</evidence>
<dbReference type="GO" id="GO:0005744">
    <property type="term" value="C:TIM23 mitochondrial import inner membrane translocase complex"/>
    <property type="evidence" value="ECO:0007669"/>
    <property type="project" value="UniProtKB-UniRule"/>
</dbReference>
<feature type="domain" description="FCP1 homology" evidence="14">
    <location>
        <begin position="212"/>
        <end position="340"/>
    </location>
</feature>
<comment type="similarity">
    <text evidence="2 12">Belongs to the TIM50 family.</text>
</comment>
<evidence type="ECO:0000256" key="13">
    <source>
        <dbReference type="SAM" id="MobiDB-lite"/>
    </source>
</evidence>
<sequence length="399" mass="45112">MLPVIRSRVSSCIFRARNRRPWSSSNQPPEPLKEPTILASSTILDQTGLDQKSPAHTLPPEAVTRTPVSPPPPTPPPEAVAAQSIPPPPPPPPPPPAEGVAQKKSWRFLKAGLFAAVTGGVATAGYATYAYSSDEINEKLKFLQAYTNYTAPEDASDFDKYKGLLLSGVMTVPAKLGEIYLDLRRFAEDQIQGFSDPPSDKLLPDLAPQEAHVFTLVLDLNDTLIHTDWNRDRGWRTFKRPGVDAFLEHLAQFYEIVLYTDQMTMFIDPVVLKLDPQHCIRYKLDRVATRYKDGKHYRDLSILNRDPSRVLYVSAHALETTLQPENAVPIKEWKGEADDTELLDLIPFLEFVAKMRPPDIRTTLASYQGHDIPKEFIKRSKEHQRRSQEQRQTKRLFGR</sequence>
<name>A0AAV1C0M2_OLDCO</name>
<evidence type="ECO:0000256" key="5">
    <source>
        <dbReference type="ARBA" id="ARBA00022792"/>
    </source>
</evidence>
<dbReference type="Pfam" id="PF03031">
    <property type="entry name" value="NIF"/>
    <property type="match status" value="1"/>
</dbReference>
<organism evidence="15 16">
    <name type="scientific">Oldenlandia corymbosa var. corymbosa</name>
    <dbReference type="NCBI Taxonomy" id="529605"/>
    <lineage>
        <taxon>Eukaryota</taxon>
        <taxon>Viridiplantae</taxon>
        <taxon>Streptophyta</taxon>
        <taxon>Embryophyta</taxon>
        <taxon>Tracheophyta</taxon>
        <taxon>Spermatophyta</taxon>
        <taxon>Magnoliopsida</taxon>
        <taxon>eudicotyledons</taxon>
        <taxon>Gunneridae</taxon>
        <taxon>Pentapetalae</taxon>
        <taxon>asterids</taxon>
        <taxon>lamiids</taxon>
        <taxon>Gentianales</taxon>
        <taxon>Rubiaceae</taxon>
        <taxon>Rubioideae</taxon>
        <taxon>Spermacoceae</taxon>
        <taxon>Hedyotis-Oldenlandia complex</taxon>
        <taxon>Oldenlandia</taxon>
    </lineage>
</organism>
<evidence type="ECO:0000313" key="16">
    <source>
        <dbReference type="Proteomes" id="UP001161247"/>
    </source>
</evidence>
<comment type="subcellular location">
    <subcellularLocation>
        <location evidence="1 12">Mitochondrion inner membrane</location>
        <topology evidence="1 12">Single-pass membrane protein</topology>
    </subcellularLocation>
</comment>
<keyword evidence="16" id="KW-1185">Reference proteome</keyword>
<dbReference type="FunFam" id="3.40.50.1000:FF:000019">
    <property type="entry name" value="Mitochondrial import inner membrane translocase subunit TIM50"/>
    <property type="match status" value="1"/>
</dbReference>
<dbReference type="SUPFAM" id="SSF101447">
    <property type="entry name" value="Formin homology 2 domain (FH2 domain)"/>
    <property type="match status" value="1"/>
</dbReference>
<feature type="compositionally biased region" description="Pro residues" evidence="13">
    <location>
        <begin position="68"/>
        <end position="78"/>
    </location>
</feature>
<accession>A0AAV1C0M2</accession>
<evidence type="ECO:0000256" key="7">
    <source>
        <dbReference type="ARBA" id="ARBA00022946"/>
    </source>
</evidence>
<comment type="function">
    <text evidence="12">Essential component of the TIM23 complex, a complex that mediates the translocation of transit peptide-containing proteins across the mitochondrial inner membrane.</text>
</comment>
<keyword evidence="5" id="KW-0999">Mitochondrion inner membrane</keyword>
<dbReference type="InterPro" id="IPR004274">
    <property type="entry name" value="FCP1_dom"/>
</dbReference>
<evidence type="ECO:0000256" key="4">
    <source>
        <dbReference type="ARBA" id="ARBA00022692"/>
    </source>
</evidence>
<reference evidence="15" key="1">
    <citation type="submission" date="2023-03" db="EMBL/GenBank/DDBJ databases">
        <authorList>
            <person name="Julca I."/>
        </authorList>
    </citation>
    <scope>NUCLEOTIDE SEQUENCE</scope>
</reference>
<keyword evidence="6 12" id="KW-0653">Protein transport</keyword>
<evidence type="ECO:0000256" key="12">
    <source>
        <dbReference type="RuleBase" id="RU365079"/>
    </source>
</evidence>
<dbReference type="SUPFAM" id="SSF56784">
    <property type="entry name" value="HAD-like"/>
    <property type="match status" value="1"/>
</dbReference>
<dbReference type="GO" id="GO:0015031">
    <property type="term" value="P:protein transport"/>
    <property type="evidence" value="ECO:0007669"/>
    <property type="project" value="UniProtKB-KW"/>
</dbReference>
<dbReference type="Gene3D" id="3.40.50.1000">
    <property type="entry name" value="HAD superfamily/HAD-like"/>
    <property type="match status" value="1"/>
</dbReference>
<comment type="subunit">
    <text evidence="12">Component of the TIM23 complex.</text>
</comment>
<evidence type="ECO:0000256" key="3">
    <source>
        <dbReference type="ARBA" id="ARBA00022448"/>
    </source>
</evidence>
<keyword evidence="7 12" id="KW-0809">Transit peptide</keyword>
<keyword evidence="11" id="KW-0472">Membrane</keyword>